<keyword evidence="2" id="KW-1185">Reference proteome</keyword>
<organism evidence="1 2">
    <name type="scientific">Paramecium sonneborni</name>
    <dbReference type="NCBI Taxonomy" id="65129"/>
    <lineage>
        <taxon>Eukaryota</taxon>
        <taxon>Sar</taxon>
        <taxon>Alveolata</taxon>
        <taxon>Ciliophora</taxon>
        <taxon>Intramacronucleata</taxon>
        <taxon>Oligohymenophorea</taxon>
        <taxon>Peniculida</taxon>
        <taxon>Parameciidae</taxon>
        <taxon>Paramecium</taxon>
    </lineage>
</organism>
<dbReference type="OrthoDB" id="291703at2759"/>
<dbReference type="EMBL" id="CAJJDN010000144">
    <property type="protein sequence ID" value="CAD8123337.1"/>
    <property type="molecule type" value="Genomic_DNA"/>
</dbReference>
<evidence type="ECO:0000313" key="1">
    <source>
        <dbReference type="EMBL" id="CAD8123337.1"/>
    </source>
</evidence>
<gene>
    <name evidence="1" type="ORF">PSON_ATCC_30995.1.T1440047</name>
</gene>
<comment type="caution">
    <text evidence="1">The sequence shown here is derived from an EMBL/GenBank/DDBJ whole genome shotgun (WGS) entry which is preliminary data.</text>
</comment>
<evidence type="ECO:0000313" key="2">
    <source>
        <dbReference type="Proteomes" id="UP000692954"/>
    </source>
</evidence>
<accession>A0A8S1R761</accession>
<reference evidence="1" key="1">
    <citation type="submission" date="2021-01" db="EMBL/GenBank/DDBJ databases">
        <authorList>
            <consortium name="Genoscope - CEA"/>
            <person name="William W."/>
        </authorList>
    </citation>
    <scope>NUCLEOTIDE SEQUENCE</scope>
</reference>
<protein>
    <submittedName>
        <fullName evidence="1">Uncharacterized protein</fullName>
    </submittedName>
</protein>
<name>A0A8S1R761_9CILI</name>
<dbReference type="AlphaFoldDB" id="A0A8S1R761"/>
<dbReference type="Proteomes" id="UP000692954">
    <property type="component" value="Unassembled WGS sequence"/>
</dbReference>
<proteinExistence type="predicted"/>
<sequence>MNQKPNLQDGQGFINTNKFTNQLRILNESSHQTPRQVKPLDSPFNNAFIKKCLTQQSQSPNQRRILYGNFQQILCTKKTCSPISKEQLFNFSSEKQQKETNQKFNKFNNQSKQKKYSPVVQGIQRNQRQQIKDKLLLISKDLDSTQINQIIQLIYK</sequence>